<evidence type="ECO:0000313" key="1">
    <source>
        <dbReference type="Proteomes" id="UP000887565"/>
    </source>
</evidence>
<dbReference type="Proteomes" id="UP000887565">
    <property type="component" value="Unplaced"/>
</dbReference>
<sequence>MFCKLTQLDSTWNRVATTSYGILSTTGDEGQPLLIQASPITSKSKIRFIYRIQKSEYRGNNIVLKTNALKKSKKL</sequence>
<proteinExistence type="predicted"/>
<protein>
    <submittedName>
        <fullName evidence="2">Uncharacterized protein</fullName>
    </submittedName>
</protein>
<accession>A0A915ID29</accession>
<keyword evidence="1" id="KW-1185">Reference proteome</keyword>
<organism evidence="1 2">
    <name type="scientific">Romanomermis culicivorax</name>
    <name type="common">Nematode worm</name>
    <dbReference type="NCBI Taxonomy" id="13658"/>
    <lineage>
        <taxon>Eukaryota</taxon>
        <taxon>Metazoa</taxon>
        <taxon>Ecdysozoa</taxon>
        <taxon>Nematoda</taxon>
        <taxon>Enoplea</taxon>
        <taxon>Dorylaimia</taxon>
        <taxon>Mermithida</taxon>
        <taxon>Mermithoidea</taxon>
        <taxon>Mermithidae</taxon>
        <taxon>Romanomermis</taxon>
    </lineage>
</organism>
<name>A0A915ID29_ROMCU</name>
<dbReference type="AlphaFoldDB" id="A0A915ID29"/>
<reference evidence="2" key="1">
    <citation type="submission" date="2022-11" db="UniProtKB">
        <authorList>
            <consortium name="WormBaseParasite"/>
        </authorList>
    </citation>
    <scope>IDENTIFICATION</scope>
</reference>
<dbReference type="WBParaSite" id="nRc.2.0.1.t12090-RA">
    <property type="protein sequence ID" value="nRc.2.0.1.t12090-RA"/>
    <property type="gene ID" value="nRc.2.0.1.g12090"/>
</dbReference>
<evidence type="ECO:0000313" key="2">
    <source>
        <dbReference type="WBParaSite" id="nRc.2.0.1.t12090-RA"/>
    </source>
</evidence>